<evidence type="ECO:0000256" key="5">
    <source>
        <dbReference type="ARBA" id="ARBA00023002"/>
    </source>
</evidence>
<keyword evidence="4 7" id="KW-0223">Dioxygenase</keyword>
<proteinExistence type="inferred from homology"/>
<feature type="binding site" evidence="7">
    <location>
        <position position="98"/>
    </location>
    <ligand>
        <name>Fe cation</name>
        <dbReference type="ChEBI" id="CHEBI:24875"/>
    </ligand>
</feature>
<dbReference type="PANTHER" id="PTHR41536:SF1">
    <property type="entry name" value="PKHD-TYPE HYDROXYLASE YBIX"/>
    <property type="match status" value="1"/>
</dbReference>
<dbReference type="InterPro" id="IPR044862">
    <property type="entry name" value="Pro_4_hyd_alph_FE2OG_OXY"/>
</dbReference>
<evidence type="ECO:0000256" key="4">
    <source>
        <dbReference type="ARBA" id="ARBA00022964"/>
    </source>
</evidence>
<keyword evidence="6 7" id="KW-0408">Iron</keyword>
<evidence type="ECO:0000256" key="7">
    <source>
        <dbReference type="HAMAP-Rule" id="MF_00657"/>
    </source>
</evidence>
<evidence type="ECO:0000313" key="10">
    <source>
        <dbReference type="Proteomes" id="UP000694660"/>
    </source>
</evidence>
<dbReference type="NCBIfam" id="NF003974">
    <property type="entry name" value="PRK05467.1-3"/>
    <property type="match status" value="1"/>
</dbReference>
<comment type="caution">
    <text evidence="9">The sequence shown here is derived from an EMBL/GenBank/DDBJ whole genome shotgun (WGS) entry which is preliminary data.</text>
</comment>
<dbReference type="SMART" id="SM00702">
    <property type="entry name" value="P4Hc"/>
    <property type="match status" value="1"/>
</dbReference>
<name>A0A944DE10_DENI1</name>
<dbReference type="GO" id="GO:0006879">
    <property type="term" value="P:intracellular iron ion homeostasis"/>
    <property type="evidence" value="ECO:0007669"/>
    <property type="project" value="TreeGrafter"/>
</dbReference>
<reference evidence="10" key="1">
    <citation type="journal article" date="2022" name="ISME J.">
        <title>Genetic and phylogenetic analysis of dissimilatory iodate-reducing bacteria identifies potential niches across the world's oceans.</title>
        <authorList>
            <person name="Reyes-Umana V."/>
            <person name="Henning Z."/>
            <person name="Lee K."/>
            <person name="Barnum T.P."/>
            <person name="Coates J.D."/>
        </authorList>
    </citation>
    <scope>NUCLEOTIDE SEQUENCE [LARGE SCALE GENOMIC DNA]</scope>
    <source>
        <strain evidence="10">IR12</strain>
    </source>
</reference>
<dbReference type="HAMAP" id="MF_00657">
    <property type="entry name" value="Hydroxyl_YbiX"/>
    <property type="match status" value="1"/>
</dbReference>
<keyword evidence="5 7" id="KW-0560">Oxidoreductase</keyword>
<accession>A0A944DE10</accession>
<keyword evidence="3 7" id="KW-0847">Vitamin C</keyword>
<dbReference type="InterPro" id="IPR041097">
    <property type="entry name" value="PKHD_C"/>
</dbReference>
<dbReference type="Gene3D" id="4.10.860.20">
    <property type="entry name" value="Rabenosyn, Rab binding domain"/>
    <property type="match status" value="1"/>
</dbReference>
<dbReference type="InterPro" id="IPR006620">
    <property type="entry name" value="Pro_4_hyd_alph"/>
</dbReference>
<dbReference type="Pfam" id="PF13640">
    <property type="entry name" value="2OG-FeII_Oxy_3"/>
    <property type="match status" value="1"/>
</dbReference>
<dbReference type="InterPro" id="IPR023550">
    <property type="entry name" value="PKHD_hydroxylase"/>
</dbReference>
<evidence type="ECO:0000259" key="8">
    <source>
        <dbReference type="PROSITE" id="PS51471"/>
    </source>
</evidence>
<evidence type="ECO:0000313" key="9">
    <source>
        <dbReference type="EMBL" id="MBT0962612.1"/>
    </source>
</evidence>
<evidence type="ECO:0000256" key="6">
    <source>
        <dbReference type="ARBA" id="ARBA00023004"/>
    </source>
</evidence>
<dbReference type="InterPro" id="IPR005123">
    <property type="entry name" value="Oxoglu/Fe-dep_dioxygenase_dom"/>
</dbReference>
<organism evidence="9 10">
    <name type="scientific">Denitromonas iodatirespirans</name>
    <dbReference type="NCBI Taxonomy" id="2795389"/>
    <lineage>
        <taxon>Bacteria</taxon>
        <taxon>Pseudomonadati</taxon>
        <taxon>Pseudomonadota</taxon>
        <taxon>Betaproteobacteria</taxon>
        <taxon>Rhodocyclales</taxon>
        <taxon>Zoogloeaceae</taxon>
        <taxon>Denitromonas</taxon>
    </lineage>
</organism>
<evidence type="ECO:0000256" key="3">
    <source>
        <dbReference type="ARBA" id="ARBA00022896"/>
    </source>
</evidence>
<dbReference type="Proteomes" id="UP000694660">
    <property type="component" value="Unassembled WGS sequence"/>
</dbReference>
<dbReference type="PROSITE" id="PS51471">
    <property type="entry name" value="FE2OG_OXY"/>
    <property type="match status" value="1"/>
</dbReference>
<feature type="binding site" evidence="7">
    <location>
        <position position="96"/>
    </location>
    <ligand>
        <name>Fe cation</name>
        <dbReference type="ChEBI" id="CHEBI:24875"/>
    </ligand>
</feature>
<dbReference type="Pfam" id="PF18331">
    <property type="entry name" value="PKHD_C"/>
    <property type="match status" value="1"/>
</dbReference>
<gene>
    <name evidence="9" type="ORF">I8J34_15635</name>
</gene>
<comment type="cofactor">
    <cofactor evidence="1 7">
        <name>L-ascorbate</name>
        <dbReference type="ChEBI" id="CHEBI:38290"/>
    </cofactor>
</comment>
<protein>
    <submittedName>
        <fullName evidence="9">Fe2+-dependent dioxygenase</fullName>
    </submittedName>
</protein>
<dbReference type="RefSeq" id="WP_214362560.1">
    <property type="nucleotide sequence ID" value="NZ_JAEKFT010000018.1"/>
</dbReference>
<comment type="cofactor">
    <cofactor evidence="7">
        <name>Fe(2+)</name>
        <dbReference type="ChEBI" id="CHEBI:29033"/>
    </cofactor>
    <text evidence="7">Binds 1 Fe(2+) ion per subunit.</text>
</comment>
<dbReference type="EMBL" id="JAEKFT010000018">
    <property type="protein sequence ID" value="MBT0962612.1"/>
    <property type="molecule type" value="Genomic_DNA"/>
</dbReference>
<dbReference type="Gene3D" id="2.60.120.620">
    <property type="entry name" value="q2cbj1_9rhob like domain"/>
    <property type="match status" value="1"/>
</dbReference>
<evidence type="ECO:0000256" key="1">
    <source>
        <dbReference type="ARBA" id="ARBA00001961"/>
    </source>
</evidence>
<sequence>MMLHVPEVLTRDELAECRALLADAPWMDGAATAGGQAVRIKRNAHLPEDAPAMGRLRSLVRGALARSPLFLCAALPLKSYPPLFNRYADGGTYGNHVDNALMGMEGGQHPVRSDVSCTLFLTEPDDYGGGELVVEDTYGTHRAKLPAGDMILYPSTSLHRVEPVTRGARVSCFFWSQSMVRDDWKRSMLFDLDRNIQALRASIGDQAPVVALTSHYHNLIRLWAEV</sequence>
<dbReference type="PANTHER" id="PTHR41536">
    <property type="entry name" value="PKHD-TYPE HYDROXYLASE YBIX"/>
    <property type="match status" value="1"/>
</dbReference>
<dbReference type="GO" id="GO:0006974">
    <property type="term" value="P:DNA damage response"/>
    <property type="evidence" value="ECO:0007669"/>
    <property type="project" value="TreeGrafter"/>
</dbReference>
<keyword evidence="2 7" id="KW-0479">Metal-binding</keyword>
<dbReference type="NCBIfam" id="NF003975">
    <property type="entry name" value="PRK05467.1-4"/>
    <property type="match status" value="1"/>
</dbReference>
<dbReference type="AlphaFoldDB" id="A0A944DE10"/>
<feature type="binding site" evidence="7">
    <location>
        <position position="159"/>
    </location>
    <ligand>
        <name>Fe cation</name>
        <dbReference type="ChEBI" id="CHEBI:24875"/>
    </ligand>
</feature>
<dbReference type="GO" id="GO:0031418">
    <property type="term" value="F:L-ascorbic acid binding"/>
    <property type="evidence" value="ECO:0007669"/>
    <property type="project" value="UniProtKB-KW"/>
</dbReference>
<dbReference type="GO" id="GO:0005506">
    <property type="term" value="F:iron ion binding"/>
    <property type="evidence" value="ECO:0007669"/>
    <property type="project" value="UniProtKB-UniRule"/>
</dbReference>
<dbReference type="GO" id="GO:0016706">
    <property type="term" value="F:2-oxoglutarate-dependent dioxygenase activity"/>
    <property type="evidence" value="ECO:0007669"/>
    <property type="project" value="UniProtKB-UniRule"/>
</dbReference>
<evidence type="ECO:0000256" key="2">
    <source>
        <dbReference type="ARBA" id="ARBA00022723"/>
    </source>
</evidence>
<feature type="domain" description="Fe2OG dioxygenase" evidence="8">
    <location>
        <begin position="78"/>
        <end position="178"/>
    </location>
</feature>
<feature type="binding site" evidence="7">
    <location>
        <position position="169"/>
    </location>
    <ligand>
        <name>2-oxoglutarate</name>
        <dbReference type="ChEBI" id="CHEBI:16810"/>
    </ligand>
</feature>
<keyword evidence="10" id="KW-1185">Reference proteome</keyword>